<dbReference type="InterPro" id="IPR005135">
    <property type="entry name" value="Endo/exonuclease/phosphatase"/>
</dbReference>
<keyword evidence="4" id="KW-0479">Metal-binding</keyword>
<evidence type="ECO:0000256" key="4">
    <source>
        <dbReference type="ARBA" id="ARBA00022723"/>
    </source>
</evidence>
<keyword evidence="9" id="KW-1185">Reference proteome</keyword>
<dbReference type="CDD" id="cd09087">
    <property type="entry name" value="Ape1-like_AP-endo"/>
    <property type="match status" value="1"/>
</dbReference>
<evidence type="ECO:0000313" key="9">
    <source>
        <dbReference type="Proteomes" id="UP001597548"/>
    </source>
</evidence>
<dbReference type="PANTHER" id="PTHR22748:SF6">
    <property type="entry name" value="DNA-(APURINIC OR APYRIMIDINIC SITE) ENDONUCLEASE"/>
    <property type="match status" value="1"/>
</dbReference>
<dbReference type="SUPFAM" id="SSF56219">
    <property type="entry name" value="DNase I-like"/>
    <property type="match status" value="1"/>
</dbReference>
<dbReference type="Proteomes" id="UP001597548">
    <property type="component" value="Unassembled WGS sequence"/>
</dbReference>
<feature type="domain" description="Endonuclease/exonuclease/phosphatase" evidence="7">
    <location>
        <begin position="4"/>
        <end position="245"/>
    </location>
</feature>
<keyword evidence="6" id="KW-0460">Magnesium</keyword>
<dbReference type="NCBIfam" id="TIGR00633">
    <property type="entry name" value="xth"/>
    <property type="match status" value="1"/>
</dbReference>
<dbReference type="EC" id="3.1.11.2" evidence="8"/>
<dbReference type="PANTHER" id="PTHR22748">
    <property type="entry name" value="AP ENDONUCLEASE"/>
    <property type="match status" value="1"/>
</dbReference>
<dbReference type="Gene3D" id="3.60.10.10">
    <property type="entry name" value="Endonuclease/exonuclease/phosphatase"/>
    <property type="match status" value="1"/>
</dbReference>
<evidence type="ECO:0000256" key="6">
    <source>
        <dbReference type="ARBA" id="ARBA00022842"/>
    </source>
</evidence>
<dbReference type="RefSeq" id="WP_194507741.1">
    <property type="nucleotide sequence ID" value="NZ_JADILU010000003.1"/>
</dbReference>
<dbReference type="NCBIfam" id="TIGR00195">
    <property type="entry name" value="exoDNase_III"/>
    <property type="match status" value="1"/>
</dbReference>
<dbReference type="PROSITE" id="PS00726">
    <property type="entry name" value="AP_NUCLEASE_F1_1"/>
    <property type="match status" value="1"/>
</dbReference>
<dbReference type="Pfam" id="PF03372">
    <property type="entry name" value="Exo_endo_phos"/>
    <property type="match status" value="1"/>
</dbReference>
<dbReference type="GO" id="GO:0008311">
    <property type="term" value="F:double-stranded DNA 3'-5' DNA exonuclease activity"/>
    <property type="evidence" value="ECO:0007669"/>
    <property type="project" value="UniProtKB-EC"/>
</dbReference>
<comment type="cofactor">
    <cofactor evidence="2">
        <name>Mg(2+)</name>
        <dbReference type="ChEBI" id="CHEBI:18420"/>
    </cofactor>
</comment>
<evidence type="ECO:0000256" key="5">
    <source>
        <dbReference type="ARBA" id="ARBA00022801"/>
    </source>
</evidence>
<evidence type="ECO:0000256" key="2">
    <source>
        <dbReference type="ARBA" id="ARBA00001946"/>
    </source>
</evidence>
<gene>
    <name evidence="8" type="ORF">ACFS29_02915</name>
</gene>
<name>A0ABW5ZQ12_9FLAO</name>
<dbReference type="PROSITE" id="PS51435">
    <property type="entry name" value="AP_NUCLEASE_F1_4"/>
    <property type="match status" value="1"/>
</dbReference>
<sequence>MKIVSWNVNGIRAIVKKDFFESLEKLNPDILCLQETKAQDNEVEKALLPISGYKQYFNSAEKKGYSGTAILSKTKPLSVINDINISEHDTEGRIQCAEYDDFYLVNVYVPNSGQKLDRLDYRQQWDADFLKYLKNLEKSKPVIVCGDFNVAHQPIDLKNDKSNYNKTAGYTQTEIDGMDSFIKSGFVDSYRLLHPDTVAYTFWNYRFKSRERNTGWRIDYFLVSNSLIDKIKSTQILPEYYGSDHCPISLEITL</sequence>
<comment type="caution">
    <text evidence="8">The sequence shown here is derived from an EMBL/GenBank/DDBJ whole genome shotgun (WGS) entry which is preliminary data.</text>
</comment>
<dbReference type="InterPro" id="IPR004808">
    <property type="entry name" value="AP_endonuc_1"/>
</dbReference>
<reference evidence="9" key="1">
    <citation type="journal article" date="2019" name="Int. J. Syst. Evol. Microbiol.">
        <title>The Global Catalogue of Microorganisms (GCM) 10K type strain sequencing project: providing services to taxonomists for standard genome sequencing and annotation.</title>
        <authorList>
            <consortium name="The Broad Institute Genomics Platform"/>
            <consortium name="The Broad Institute Genome Sequencing Center for Infectious Disease"/>
            <person name="Wu L."/>
            <person name="Ma J."/>
        </authorList>
    </citation>
    <scope>NUCLEOTIDE SEQUENCE [LARGE SCALE GENOMIC DNA]</scope>
    <source>
        <strain evidence="9">KCTC 32514</strain>
    </source>
</reference>
<keyword evidence="5 8" id="KW-0378">Hydrolase</keyword>
<protein>
    <submittedName>
        <fullName evidence="8">Exodeoxyribonuclease III</fullName>
        <ecNumber evidence="8">3.1.11.2</ecNumber>
    </submittedName>
</protein>
<proteinExistence type="inferred from homology"/>
<accession>A0ABW5ZQ12</accession>
<evidence type="ECO:0000313" key="8">
    <source>
        <dbReference type="EMBL" id="MFD2914576.1"/>
    </source>
</evidence>
<dbReference type="PROSITE" id="PS00728">
    <property type="entry name" value="AP_NUCLEASE_F1_3"/>
    <property type="match status" value="1"/>
</dbReference>
<comment type="similarity">
    <text evidence="3">Belongs to the DNA repair enzymes AP/ExoA family.</text>
</comment>
<dbReference type="InterPro" id="IPR020848">
    <property type="entry name" value="AP_endonuclease_F1_CS"/>
</dbReference>
<comment type="cofactor">
    <cofactor evidence="1">
        <name>Mn(2+)</name>
        <dbReference type="ChEBI" id="CHEBI:29035"/>
    </cofactor>
</comment>
<dbReference type="InterPro" id="IPR036691">
    <property type="entry name" value="Endo/exonu/phosph_ase_sf"/>
</dbReference>
<dbReference type="EMBL" id="JBHUOS010000001">
    <property type="protein sequence ID" value="MFD2914576.1"/>
    <property type="molecule type" value="Genomic_DNA"/>
</dbReference>
<evidence type="ECO:0000259" key="7">
    <source>
        <dbReference type="Pfam" id="PF03372"/>
    </source>
</evidence>
<evidence type="ECO:0000256" key="1">
    <source>
        <dbReference type="ARBA" id="ARBA00001936"/>
    </source>
</evidence>
<dbReference type="InterPro" id="IPR020847">
    <property type="entry name" value="AP_endonuclease_F1_BS"/>
</dbReference>
<organism evidence="8 9">
    <name type="scientific">Psychroserpens luteus</name>
    <dbReference type="NCBI Taxonomy" id="1434066"/>
    <lineage>
        <taxon>Bacteria</taxon>
        <taxon>Pseudomonadati</taxon>
        <taxon>Bacteroidota</taxon>
        <taxon>Flavobacteriia</taxon>
        <taxon>Flavobacteriales</taxon>
        <taxon>Flavobacteriaceae</taxon>
        <taxon>Psychroserpens</taxon>
    </lineage>
</organism>
<evidence type="ECO:0000256" key="3">
    <source>
        <dbReference type="ARBA" id="ARBA00007092"/>
    </source>
</evidence>